<dbReference type="PANTHER" id="PTHR12589">
    <property type="entry name" value="PYRUVOYL TETRAHYDROBIOPTERIN SYNTHASE"/>
    <property type="match status" value="1"/>
</dbReference>
<dbReference type="PANTHER" id="PTHR12589:SF8">
    <property type="entry name" value="6-CARBOXY-5,6,7,8-TETRAHYDROPTERIN SYNTHASE"/>
    <property type="match status" value="1"/>
</dbReference>
<reference evidence="1" key="1">
    <citation type="journal article" date="2014" name="Front. Microbiol.">
        <title>High frequency of phylogenetically diverse reductive dehalogenase-homologous genes in deep subseafloor sedimentary metagenomes.</title>
        <authorList>
            <person name="Kawai M."/>
            <person name="Futagami T."/>
            <person name="Toyoda A."/>
            <person name="Takaki Y."/>
            <person name="Nishi S."/>
            <person name="Hori S."/>
            <person name="Arai W."/>
            <person name="Tsubouchi T."/>
            <person name="Morono Y."/>
            <person name="Uchiyama I."/>
            <person name="Ito T."/>
            <person name="Fujiyama A."/>
            <person name="Inagaki F."/>
            <person name="Takami H."/>
        </authorList>
    </citation>
    <scope>NUCLEOTIDE SEQUENCE</scope>
    <source>
        <strain evidence="1">Expedition CK06-06</strain>
    </source>
</reference>
<accession>X1Q9U3</accession>
<evidence type="ECO:0000313" key="1">
    <source>
        <dbReference type="EMBL" id="GAI40029.1"/>
    </source>
</evidence>
<dbReference type="Gene3D" id="3.30.479.10">
    <property type="entry name" value="6-pyruvoyl tetrahydropterin synthase/QueD"/>
    <property type="match status" value="1"/>
</dbReference>
<dbReference type="InterPro" id="IPR038418">
    <property type="entry name" value="6-PTP_synth/QueD_sf"/>
</dbReference>
<protein>
    <recommendedName>
        <fullName evidence="2">6-pyruvoyl tetrahydrobiopterin synthase</fullName>
    </recommendedName>
</protein>
<dbReference type="AlphaFoldDB" id="X1Q9U3"/>
<sequence>MYQISVEQHFDAAHFLRGYQGKCEALHGHRFRVVVKIRASGLDDIGLAYDFTVLKQHLADILSRFDHTCLNDVPPFDKINPSSENIAATIYNELQPKLAEAPVSLSCVEVWESPQSGGFDNLVAIKQNIYINRSGGIRLTACSTQLQLNTLSQSQQLRRCQPGMNLTHRVKEAGLTNITYRLGIVYGRDLSHLQPL</sequence>
<comment type="caution">
    <text evidence="1">The sequence shown here is derived from an EMBL/GenBank/DDBJ whole genome shotgun (WGS) entry which is preliminary data.</text>
</comment>
<organism evidence="1">
    <name type="scientific">marine sediment metagenome</name>
    <dbReference type="NCBI Taxonomy" id="412755"/>
    <lineage>
        <taxon>unclassified sequences</taxon>
        <taxon>metagenomes</taxon>
        <taxon>ecological metagenomes</taxon>
    </lineage>
</organism>
<dbReference type="InterPro" id="IPR007115">
    <property type="entry name" value="6-PTP_synth/QueD"/>
</dbReference>
<gene>
    <name evidence="1" type="ORF">S06H3_51895</name>
</gene>
<evidence type="ECO:0008006" key="2">
    <source>
        <dbReference type="Google" id="ProtNLM"/>
    </source>
</evidence>
<dbReference type="Pfam" id="PF01242">
    <property type="entry name" value="PTPS"/>
    <property type="match status" value="1"/>
</dbReference>
<name>X1Q9U3_9ZZZZ</name>
<proteinExistence type="predicted"/>
<dbReference type="SUPFAM" id="SSF55620">
    <property type="entry name" value="Tetrahydrobiopterin biosynthesis enzymes-like"/>
    <property type="match status" value="1"/>
</dbReference>
<dbReference type="NCBIfam" id="TIGR03367">
    <property type="entry name" value="queuosine_QueD"/>
    <property type="match status" value="1"/>
</dbReference>
<dbReference type="EMBL" id="BARV01032970">
    <property type="protein sequence ID" value="GAI40029.1"/>
    <property type="molecule type" value="Genomic_DNA"/>
</dbReference>